<gene>
    <name evidence="1" type="ORF">BO95DRAFT_463302</name>
</gene>
<reference evidence="1" key="1">
    <citation type="submission" date="2018-02" db="EMBL/GenBank/DDBJ databases">
        <title>The genomes of Aspergillus section Nigri reveals drivers in fungal speciation.</title>
        <authorList>
            <consortium name="DOE Joint Genome Institute"/>
            <person name="Vesth T.C."/>
            <person name="Nybo J."/>
            <person name="Theobald S."/>
            <person name="Brandl J."/>
            <person name="Frisvad J.C."/>
            <person name="Nielsen K.F."/>
            <person name="Lyhne E.K."/>
            <person name="Kogle M.E."/>
            <person name="Kuo A."/>
            <person name="Riley R."/>
            <person name="Clum A."/>
            <person name="Nolan M."/>
            <person name="Lipzen A."/>
            <person name="Salamov A."/>
            <person name="Henrissat B."/>
            <person name="Wiebenga A."/>
            <person name="De vries R.P."/>
            <person name="Grigoriev I.V."/>
            <person name="Mortensen U.H."/>
            <person name="Andersen M.R."/>
            <person name="Baker S.E."/>
        </authorList>
    </citation>
    <scope>NUCLEOTIDE SEQUENCE</scope>
    <source>
        <strain evidence="1">CBS 621.78</strain>
    </source>
</reference>
<organism evidence="1 2">
    <name type="scientific">Aspergillus brunneoviolaceus CBS 621.78</name>
    <dbReference type="NCBI Taxonomy" id="1450534"/>
    <lineage>
        <taxon>Eukaryota</taxon>
        <taxon>Fungi</taxon>
        <taxon>Dikarya</taxon>
        <taxon>Ascomycota</taxon>
        <taxon>Pezizomycotina</taxon>
        <taxon>Eurotiomycetes</taxon>
        <taxon>Eurotiomycetidae</taxon>
        <taxon>Eurotiales</taxon>
        <taxon>Aspergillaceae</taxon>
        <taxon>Aspergillus</taxon>
        <taxon>Aspergillus subgen. Circumdati</taxon>
    </lineage>
</organism>
<dbReference type="EMBL" id="KZ825339">
    <property type="protein sequence ID" value="RAH46248.1"/>
    <property type="molecule type" value="Genomic_DNA"/>
</dbReference>
<evidence type="ECO:0000313" key="2">
    <source>
        <dbReference type="Proteomes" id="UP000249057"/>
    </source>
</evidence>
<accession>A0ACD1GAQ9</accession>
<sequence>MESNMLKDYAMEYVARILDNSAIPYCLVGESVLELYGLQHKLGLFTGFSIPAGWMEHAKQALQPLGNLECHGDCDARRGYKPIFKEDVPAIAPAWHFHMLPPLLARGEHGYCQRQPFLWGFVVNFYHHSGVLWFFPEPPRGNPTTAPRPALGDNVPPEGLGVLSDYYMLSDDLRLSAFRRHSPEHYPIKIPTPHRLLETTICQMCVHRQKRDDGLAEICAAVFHRVTLPRRINPQLQVVLQWRELSDPFRGFVENHFKDPRDPTKSDDGWEERVLAFLYTKPEAHSLLSSK</sequence>
<proteinExistence type="predicted"/>
<protein>
    <submittedName>
        <fullName evidence="1">Uncharacterized protein</fullName>
    </submittedName>
</protein>
<dbReference type="Proteomes" id="UP000249057">
    <property type="component" value="Unassembled WGS sequence"/>
</dbReference>
<name>A0ACD1GAQ9_9EURO</name>
<keyword evidence="2" id="KW-1185">Reference proteome</keyword>
<evidence type="ECO:0000313" key="1">
    <source>
        <dbReference type="EMBL" id="RAH46248.1"/>
    </source>
</evidence>